<dbReference type="Pfam" id="PF14594">
    <property type="entry name" value="Sipho_Gp37"/>
    <property type="match status" value="1"/>
</dbReference>
<gene>
    <name evidence="2" type="ORF">NIIDNTM18_42130</name>
</gene>
<dbReference type="AlphaFoldDB" id="A0A6S6P8U0"/>
<dbReference type="InterPro" id="IPR029432">
    <property type="entry name" value="Gp28/Gp37-like_dom"/>
</dbReference>
<evidence type="ECO:0000313" key="3">
    <source>
        <dbReference type="Proteomes" id="UP000515734"/>
    </source>
</evidence>
<proteinExistence type="predicted"/>
<dbReference type="Proteomes" id="UP000515734">
    <property type="component" value="Chromosome"/>
</dbReference>
<reference evidence="2 3" key="1">
    <citation type="submission" date="2020-07" db="EMBL/GenBank/DDBJ databases">
        <title>Complete genome sequence of Mycolicibacterium litorale like strain isolated from cardiac implantable electronic device infection.</title>
        <authorList>
            <person name="Fukano H."/>
            <person name="Miyama H."/>
            <person name="Hoshino Y."/>
        </authorList>
    </citation>
    <scope>NUCLEOTIDE SEQUENCE [LARGE SCALE GENOMIC DNA]</scope>
    <source>
        <strain evidence="2 3">NIIDNTM18</strain>
    </source>
</reference>
<accession>A0A6S6P8U0</accession>
<evidence type="ECO:0000313" key="2">
    <source>
        <dbReference type="EMBL" id="BCI54935.1"/>
    </source>
</evidence>
<dbReference type="EMBL" id="AP023287">
    <property type="protein sequence ID" value="BCI54935.1"/>
    <property type="molecule type" value="Genomic_DNA"/>
</dbReference>
<feature type="domain" description="Gp28/Gp37-like" evidence="1">
    <location>
        <begin position="72"/>
        <end position="577"/>
    </location>
</feature>
<organism evidence="2 3">
    <name type="scientific">Mycolicibacterium litorale</name>
    <dbReference type="NCBI Taxonomy" id="758802"/>
    <lineage>
        <taxon>Bacteria</taxon>
        <taxon>Bacillati</taxon>
        <taxon>Actinomycetota</taxon>
        <taxon>Actinomycetes</taxon>
        <taxon>Mycobacteriales</taxon>
        <taxon>Mycobacteriaceae</taxon>
        <taxon>Mycolicibacterium</taxon>
    </lineage>
</organism>
<protein>
    <submittedName>
        <fullName evidence="2">Bacteriophage protein</fullName>
    </submittedName>
</protein>
<sequence>MTSPLDALYTGVEGLIQPPLEFTRHLAGALQSHVIGALDKPLPQQDPLSAYRYLNARRQTLVDSVKQRPLIRMQDKNYKQLATLGGEMSCVTEEVAADSGEAVVVLRGGDYLGDFVRNAVRIEEDLHLSVDPIPSKPSWKTRWGGKITTINVKRDSSGVHTVELVATSNRQHLKHILIGSTPLLPPEVQPIKMWMLPANIRTGCFITLFINLLRLFNPIASIPTNIANPGGWISPLGPDALLNLSPLQWPIQPQFVNPLLDQSRTSLIAAAWNTFHDATIDPLKDAGCTARVYTYFTDDVDNPHPELEKAVGKELANLARPQRNCLIAAFEDHSGYEGPTGTFADGIINFFATTLDDLITTTVFPVDADDDGEVDPVFRKLFMVAPKPPWAVYRDGQHSGIIESGYHQHKGPVKTAMIYGKSPRIVNDLQTFFIRYGISQIAQVVLGTELPAVEGLDNLYQGQLDNILLAGQRYSNPLRALYSGDMVYQEQIARPNGTAYTISSVLDLRLADFKKRAYRAFKTSIRNGAPYLVHYDFELDDRVGFEQDGILYVDQISAIRYEYDRQKPITYTVSVGDDTKDRDPFAQGIKALQAVYSVLSMSLGEGWLFG</sequence>
<name>A0A6S6P8U0_9MYCO</name>
<evidence type="ECO:0000259" key="1">
    <source>
        <dbReference type="Pfam" id="PF14594"/>
    </source>
</evidence>